<name>A0A1M6NAM5_9ACTN</name>
<accession>A0A1M6NAM5</accession>
<proteinExistence type="predicted"/>
<keyword evidence="4" id="KW-1185">Reference proteome</keyword>
<reference evidence="3 4" key="1">
    <citation type="submission" date="2016-11" db="EMBL/GenBank/DDBJ databases">
        <authorList>
            <person name="Jaros S."/>
            <person name="Januszkiewicz K."/>
            <person name="Wedrychowicz H."/>
        </authorList>
    </citation>
    <scope>NUCLEOTIDE SEQUENCE [LARGE SCALE GENOMIC DNA]</scope>
    <source>
        <strain evidence="3 4">CGMCC 4.5723</strain>
    </source>
</reference>
<keyword evidence="2" id="KW-0812">Transmembrane</keyword>
<protein>
    <recommendedName>
        <fullName evidence="5">CU044_5270 family protein</fullName>
    </recommendedName>
</protein>
<evidence type="ECO:0008006" key="5">
    <source>
        <dbReference type="Google" id="ProtNLM"/>
    </source>
</evidence>
<dbReference type="RefSeq" id="WP_073380637.1">
    <property type="nucleotide sequence ID" value="NZ_FQZK01000011.1"/>
</dbReference>
<keyword evidence="2" id="KW-0472">Membrane</keyword>
<evidence type="ECO:0000256" key="2">
    <source>
        <dbReference type="SAM" id="Phobius"/>
    </source>
</evidence>
<dbReference type="OrthoDB" id="3432007at2"/>
<dbReference type="EMBL" id="FQZK01000011">
    <property type="protein sequence ID" value="SHJ92732.1"/>
    <property type="molecule type" value="Genomic_DNA"/>
</dbReference>
<gene>
    <name evidence="3" type="ORF">SAMN05421803_111137</name>
</gene>
<dbReference type="NCBIfam" id="NF038083">
    <property type="entry name" value="CU044_5270_fam"/>
    <property type="match status" value="1"/>
</dbReference>
<evidence type="ECO:0000256" key="1">
    <source>
        <dbReference type="SAM" id="MobiDB-lite"/>
    </source>
</evidence>
<feature type="compositionally biased region" description="Basic and acidic residues" evidence="1">
    <location>
        <begin position="168"/>
        <end position="185"/>
    </location>
</feature>
<dbReference type="InterPro" id="IPR047789">
    <property type="entry name" value="CU044_5270-like"/>
</dbReference>
<feature type="region of interest" description="Disordered" evidence="1">
    <location>
        <begin position="1"/>
        <end position="30"/>
    </location>
</feature>
<feature type="region of interest" description="Disordered" evidence="1">
    <location>
        <begin position="165"/>
        <end position="185"/>
    </location>
</feature>
<feature type="transmembrane region" description="Helical" evidence="2">
    <location>
        <begin position="52"/>
        <end position="72"/>
    </location>
</feature>
<sequence>MDDLTALRNALNGADPAAGAAPAPEARHRARTDAIARLEESPAMSRPLWRRIPFLVGGAAAAALAVGAAALLPPADEPGGIPSAYAAPPEPIEVVGGDPVDGTDGLLALAGVTEDRGPAPGRGRVGFVSTSGTELVRLTANAGDDDPDETHGYRYVPYEWNEWTGPGGEHRSDDHPLPPLDKGGEEADHEAFLERGSESFEDTLHPALVWPEELPADPEGLEEVLAGLGEGPEDRSPAGIVNAVEFLYGTRPLAGPEEAAVQRVLAGLDGLEYLGTAADPLGREGELFSVEVEDEAAVTEFRFLFDAGDGTLLYRDSTLLSEDPEYGSAEDYGLSYPLTAAQVAYVWSGWVGEVGERP</sequence>
<organism evidence="3 4">
    <name type="scientific">Nocardiopsis flavescens</name>
    <dbReference type="NCBI Taxonomy" id="758803"/>
    <lineage>
        <taxon>Bacteria</taxon>
        <taxon>Bacillati</taxon>
        <taxon>Actinomycetota</taxon>
        <taxon>Actinomycetes</taxon>
        <taxon>Streptosporangiales</taxon>
        <taxon>Nocardiopsidaceae</taxon>
        <taxon>Nocardiopsis</taxon>
    </lineage>
</organism>
<dbReference type="STRING" id="758803.SAMN05421803_111137"/>
<feature type="compositionally biased region" description="Low complexity" evidence="1">
    <location>
        <begin position="14"/>
        <end position="24"/>
    </location>
</feature>
<dbReference type="Proteomes" id="UP000184452">
    <property type="component" value="Unassembled WGS sequence"/>
</dbReference>
<dbReference type="AlphaFoldDB" id="A0A1M6NAM5"/>
<evidence type="ECO:0000313" key="4">
    <source>
        <dbReference type="Proteomes" id="UP000184452"/>
    </source>
</evidence>
<keyword evidence="2" id="KW-1133">Transmembrane helix</keyword>
<evidence type="ECO:0000313" key="3">
    <source>
        <dbReference type="EMBL" id="SHJ92732.1"/>
    </source>
</evidence>